<dbReference type="GO" id="GO:0005886">
    <property type="term" value="C:plasma membrane"/>
    <property type="evidence" value="ECO:0007669"/>
    <property type="project" value="UniProtKB-SubCell"/>
</dbReference>
<dbReference type="RefSeq" id="WP_321535014.1">
    <property type="nucleotide sequence ID" value="NZ_JARGDL010000003.1"/>
</dbReference>
<dbReference type="PIRSF" id="PIRSF004669">
    <property type="entry name" value="FliQ"/>
    <property type="match status" value="1"/>
</dbReference>
<evidence type="ECO:0000256" key="4">
    <source>
        <dbReference type="ARBA" id="ARBA00022692"/>
    </source>
</evidence>
<keyword evidence="3" id="KW-1003">Cell membrane</keyword>
<keyword evidence="5 7" id="KW-1133">Transmembrane helix</keyword>
<comment type="caution">
    <text evidence="8">The sequence shown here is derived from an EMBL/GenBank/DDBJ whole genome shotgun (WGS) entry which is preliminary data.</text>
</comment>
<evidence type="ECO:0000256" key="6">
    <source>
        <dbReference type="ARBA" id="ARBA00023136"/>
    </source>
</evidence>
<protein>
    <submittedName>
        <fullName evidence="8">Flagellar biosynthetic protein FliQ</fullName>
    </submittedName>
</protein>
<dbReference type="Pfam" id="PF01313">
    <property type="entry name" value="Bac_export_3"/>
    <property type="match status" value="1"/>
</dbReference>
<gene>
    <name evidence="8" type="ORF">P0M35_03735</name>
</gene>
<dbReference type="Proteomes" id="UP001221302">
    <property type="component" value="Unassembled WGS sequence"/>
</dbReference>
<keyword evidence="4 7" id="KW-0812">Transmembrane</keyword>
<comment type="similarity">
    <text evidence="2">Belongs to the FliQ/MopD/SpaQ family.</text>
</comment>
<evidence type="ECO:0000256" key="7">
    <source>
        <dbReference type="SAM" id="Phobius"/>
    </source>
</evidence>
<evidence type="ECO:0000313" key="8">
    <source>
        <dbReference type="EMBL" id="MDF1611248.1"/>
    </source>
</evidence>
<organism evidence="8 9">
    <name type="scientific">Stygiobacter electus</name>
    <dbReference type="NCBI Taxonomy" id="3032292"/>
    <lineage>
        <taxon>Bacteria</taxon>
        <taxon>Pseudomonadati</taxon>
        <taxon>Ignavibacteriota</taxon>
        <taxon>Ignavibacteria</taxon>
        <taxon>Ignavibacteriales</taxon>
        <taxon>Melioribacteraceae</taxon>
        <taxon>Stygiobacter</taxon>
    </lineage>
</organism>
<evidence type="ECO:0000313" key="9">
    <source>
        <dbReference type="Proteomes" id="UP001221302"/>
    </source>
</evidence>
<dbReference type="GO" id="GO:0009306">
    <property type="term" value="P:protein secretion"/>
    <property type="evidence" value="ECO:0007669"/>
    <property type="project" value="InterPro"/>
</dbReference>
<evidence type="ECO:0000256" key="1">
    <source>
        <dbReference type="ARBA" id="ARBA00004651"/>
    </source>
</evidence>
<dbReference type="PANTHER" id="PTHR34040">
    <property type="entry name" value="FLAGELLAR BIOSYNTHETIC PROTEIN FLIQ"/>
    <property type="match status" value="1"/>
</dbReference>
<dbReference type="PRINTS" id="PR00952">
    <property type="entry name" value="TYPE3IMQPROT"/>
</dbReference>
<keyword evidence="6 7" id="KW-0472">Membrane</keyword>
<name>A0AAE3TBG0_9BACT</name>
<dbReference type="EMBL" id="JARGDL010000003">
    <property type="protein sequence ID" value="MDF1611248.1"/>
    <property type="molecule type" value="Genomic_DNA"/>
</dbReference>
<evidence type="ECO:0000256" key="3">
    <source>
        <dbReference type="ARBA" id="ARBA00022475"/>
    </source>
</evidence>
<comment type="subcellular location">
    <subcellularLocation>
        <location evidence="1">Cell membrane</location>
        <topology evidence="1">Multi-pass membrane protein</topology>
    </subcellularLocation>
</comment>
<keyword evidence="8" id="KW-0282">Flagellum</keyword>
<dbReference type="PANTHER" id="PTHR34040:SF2">
    <property type="entry name" value="FLAGELLAR BIOSYNTHETIC PROTEIN FLIQ"/>
    <property type="match status" value="1"/>
</dbReference>
<evidence type="ECO:0000256" key="2">
    <source>
        <dbReference type="ARBA" id="ARBA00006156"/>
    </source>
</evidence>
<accession>A0AAE3TBG0</accession>
<dbReference type="AlphaFoldDB" id="A0AAE3TBG0"/>
<feature type="transmembrane region" description="Helical" evidence="7">
    <location>
        <begin position="51"/>
        <end position="70"/>
    </location>
</feature>
<proteinExistence type="inferred from homology"/>
<dbReference type="InterPro" id="IPR002191">
    <property type="entry name" value="Bac_export_3"/>
</dbReference>
<evidence type="ECO:0000256" key="5">
    <source>
        <dbReference type="ARBA" id="ARBA00022989"/>
    </source>
</evidence>
<reference evidence="8" key="1">
    <citation type="submission" date="2023-03" db="EMBL/GenBank/DDBJ databases">
        <title>Stygiobacter electus gen. nov., sp. nov., facultatively anaerobic thermotolerant bacterium of the class Ignavibacteria from a well of Yessentuki mineral water deposit.</title>
        <authorList>
            <person name="Podosokorskaya O.A."/>
            <person name="Elcheninov A.G."/>
            <person name="Petrova N.F."/>
            <person name="Zavarzina D.G."/>
            <person name="Kublanov I.V."/>
            <person name="Merkel A.Y."/>
        </authorList>
    </citation>
    <scope>NUCLEOTIDE SEQUENCE</scope>
    <source>
        <strain evidence="8">09-Me</strain>
    </source>
</reference>
<keyword evidence="9" id="KW-1185">Reference proteome</keyword>
<feature type="transmembrane region" description="Helical" evidence="7">
    <location>
        <begin position="12"/>
        <end position="39"/>
    </location>
</feature>
<keyword evidence="8" id="KW-0969">Cilium</keyword>
<keyword evidence="8" id="KW-0966">Cell projection</keyword>
<sequence>MTEELIIEILKDVFYTTFIILLPILGVSLIVGVFISIFQAATSIQEMTLTFVPKLIVTIVVVIFLLPWIIDKMISITIKMFTMYQTVIK</sequence>